<evidence type="ECO:0000313" key="8">
    <source>
        <dbReference type="Proteomes" id="UP000680656"/>
    </source>
</evidence>
<accession>A0A8E7B0Y3</accession>
<dbReference type="PANTHER" id="PTHR43182:SF1">
    <property type="entry name" value="COBALT-PRECORRIN-7 C(5)-METHYLTRANSFERASE"/>
    <property type="match status" value="1"/>
</dbReference>
<dbReference type="CDD" id="cd11644">
    <property type="entry name" value="Precorrin-6Y-MT"/>
    <property type="match status" value="1"/>
</dbReference>
<evidence type="ECO:0000256" key="2">
    <source>
        <dbReference type="ARBA" id="ARBA00022573"/>
    </source>
</evidence>
<dbReference type="EMBL" id="CP075546">
    <property type="protein sequence ID" value="QVV89078.1"/>
    <property type="molecule type" value="Genomic_DNA"/>
</dbReference>
<name>A0A8E7B0Y3_9EURY</name>
<dbReference type="Proteomes" id="UP000680656">
    <property type="component" value="Chromosome"/>
</dbReference>
<feature type="domain" description="Tetrapyrrole methylase" evidence="6">
    <location>
        <begin position="2"/>
        <end position="177"/>
    </location>
</feature>
<comment type="pathway">
    <text evidence="1">Cofactor biosynthesis; adenosylcobalamin biosynthesis.</text>
</comment>
<keyword evidence="8" id="KW-1185">Reference proteome</keyword>
<dbReference type="GO" id="GO:0032259">
    <property type="term" value="P:methylation"/>
    <property type="evidence" value="ECO:0007669"/>
    <property type="project" value="UniProtKB-KW"/>
</dbReference>
<dbReference type="InterPro" id="IPR014776">
    <property type="entry name" value="4pyrrole_Mease_sub2"/>
</dbReference>
<dbReference type="GO" id="GO:0009236">
    <property type="term" value="P:cobalamin biosynthetic process"/>
    <property type="evidence" value="ECO:0007669"/>
    <property type="project" value="UniProtKB-UniPathway"/>
</dbReference>
<dbReference type="PANTHER" id="PTHR43182">
    <property type="entry name" value="COBALT-PRECORRIN-6B C(15)-METHYLTRANSFERASE (DECARBOXYLATING)"/>
    <property type="match status" value="1"/>
</dbReference>
<dbReference type="KEGG" id="mrtj:KHC33_00625"/>
<sequence>MKIVGVGCGPGMLTEAAIVAIQTGNLIVGSERALEIVQNYISKHAEVRIIEDYKALRILPSHAIVLSTGDPMISGLGYLGGEIIPGISSVQLGAAKTGISLTNLYLVTAHGRNHDQAIAECCEMTRSHRKTCIIGDPAFPIEKLAKRLISIDPNCRIVVCENLGYSDEKIYEGTAQDPPMIEGKMFILFVTGT</sequence>
<dbReference type="InterPro" id="IPR014777">
    <property type="entry name" value="4pyrrole_Mease_sub1"/>
</dbReference>
<evidence type="ECO:0000313" key="7">
    <source>
        <dbReference type="EMBL" id="QVV89078.1"/>
    </source>
</evidence>
<reference evidence="7 8" key="1">
    <citation type="submission" date="2021-05" db="EMBL/GenBank/DDBJ databases">
        <title>A novel Methanospirillum isolate from a pyrite-forming mixed culture.</title>
        <authorList>
            <person name="Bunk B."/>
            <person name="Sproer C."/>
            <person name="Spring S."/>
            <person name="Pester M."/>
        </authorList>
    </citation>
    <scope>NUCLEOTIDE SEQUENCE [LARGE SCALE GENOMIC DNA]</scope>
    <source>
        <strain evidence="7 8">J.3.6.1-F.2.7.3</strain>
    </source>
</reference>
<proteinExistence type="predicted"/>
<dbReference type="UniPathway" id="UPA00148"/>
<dbReference type="Gene3D" id="3.30.950.10">
    <property type="entry name" value="Methyltransferase, Cobalt-precorrin-4 Transmethylase, Domain 2"/>
    <property type="match status" value="1"/>
</dbReference>
<dbReference type="GeneID" id="65095643"/>
<dbReference type="EC" id="2.1.1.289" evidence="7"/>
<organism evidence="7 8">
    <name type="scientific">Methanospirillum purgamenti</name>
    <dbReference type="NCBI Taxonomy" id="2834276"/>
    <lineage>
        <taxon>Archaea</taxon>
        <taxon>Methanobacteriati</taxon>
        <taxon>Methanobacteriota</taxon>
        <taxon>Stenosarchaea group</taxon>
        <taxon>Methanomicrobia</taxon>
        <taxon>Methanomicrobiales</taxon>
        <taxon>Methanospirillaceae</taxon>
        <taxon>Methanospirillum</taxon>
    </lineage>
</organism>
<evidence type="ECO:0000259" key="6">
    <source>
        <dbReference type="Pfam" id="PF00590"/>
    </source>
</evidence>
<dbReference type="InterPro" id="IPR050714">
    <property type="entry name" value="Cobalamin_biosynth_MTase"/>
</dbReference>
<keyword evidence="2" id="KW-0169">Cobalamin biosynthesis</keyword>
<dbReference type="InterPro" id="IPR035996">
    <property type="entry name" value="4pyrrol_Methylase_sf"/>
</dbReference>
<dbReference type="Pfam" id="PF00590">
    <property type="entry name" value="TP_methylase"/>
    <property type="match status" value="1"/>
</dbReference>
<dbReference type="Gene3D" id="3.40.1010.10">
    <property type="entry name" value="Cobalt-precorrin-4 Transmethylase, Domain 1"/>
    <property type="match status" value="1"/>
</dbReference>
<dbReference type="NCBIfam" id="NF004461">
    <property type="entry name" value="PRK05787.2-4"/>
    <property type="match status" value="1"/>
</dbReference>
<dbReference type="AlphaFoldDB" id="A0A8E7B0Y3"/>
<dbReference type="InterPro" id="IPR012818">
    <property type="entry name" value="CbiE"/>
</dbReference>
<dbReference type="NCBIfam" id="TIGR02467">
    <property type="entry name" value="CbiE"/>
    <property type="match status" value="1"/>
</dbReference>
<keyword evidence="5" id="KW-0949">S-adenosyl-L-methionine</keyword>
<dbReference type="InterPro" id="IPR000878">
    <property type="entry name" value="4pyrrol_Mease"/>
</dbReference>
<keyword evidence="3 7" id="KW-0489">Methyltransferase</keyword>
<evidence type="ECO:0000256" key="5">
    <source>
        <dbReference type="ARBA" id="ARBA00022691"/>
    </source>
</evidence>
<gene>
    <name evidence="7" type="ORF">KHC33_00625</name>
</gene>
<protein>
    <submittedName>
        <fullName evidence="7">Cobalt-precorrin-7 (C(5))-methyltransferase</fullName>
        <ecNumber evidence="7">2.1.1.289</ecNumber>
    </submittedName>
</protein>
<dbReference type="GO" id="GO:0008276">
    <property type="term" value="F:protein methyltransferase activity"/>
    <property type="evidence" value="ECO:0007669"/>
    <property type="project" value="InterPro"/>
</dbReference>
<evidence type="ECO:0000256" key="1">
    <source>
        <dbReference type="ARBA" id="ARBA00004953"/>
    </source>
</evidence>
<dbReference type="SUPFAM" id="SSF53790">
    <property type="entry name" value="Tetrapyrrole methylase"/>
    <property type="match status" value="1"/>
</dbReference>
<evidence type="ECO:0000256" key="4">
    <source>
        <dbReference type="ARBA" id="ARBA00022679"/>
    </source>
</evidence>
<keyword evidence="4 7" id="KW-0808">Transferase</keyword>
<evidence type="ECO:0000256" key="3">
    <source>
        <dbReference type="ARBA" id="ARBA00022603"/>
    </source>
</evidence>
<dbReference type="RefSeq" id="WP_214419880.1">
    <property type="nucleotide sequence ID" value="NZ_CP075546.1"/>
</dbReference>